<evidence type="ECO:0000256" key="1">
    <source>
        <dbReference type="SAM" id="Phobius"/>
    </source>
</evidence>
<keyword evidence="1" id="KW-0472">Membrane</keyword>
<proteinExistence type="predicted"/>
<evidence type="ECO:0008006" key="4">
    <source>
        <dbReference type="Google" id="ProtNLM"/>
    </source>
</evidence>
<accession>A0A813II85</accession>
<evidence type="ECO:0000313" key="2">
    <source>
        <dbReference type="EMBL" id="CAE8649866.1"/>
    </source>
</evidence>
<dbReference type="SUPFAM" id="SSF56808">
    <property type="entry name" value="Ribosomal protein L1"/>
    <property type="match status" value="1"/>
</dbReference>
<protein>
    <recommendedName>
        <fullName evidence="4">60S ribosomal protein L10a</fullName>
    </recommendedName>
</protein>
<sequence>MSKLSVDNLKKGIQHCLDGSKEKPRKFLETVELQIGLKDYDTQRDKRFAGTIKLPHVPRLCCLALFSCLFSVFLSCLWLLLLFYLVCFLLCIILFSCFLFLFLVLCGFFFVLLCVS</sequence>
<dbReference type="Gene3D" id="3.30.190.20">
    <property type="match status" value="1"/>
</dbReference>
<evidence type="ECO:0000313" key="3">
    <source>
        <dbReference type="Proteomes" id="UP000626109"/>
    </source>
</evidence>
<name>A0A813II85_POLGL</name>
<comment type="caution">
    <text evidence="2">The sequence shown here is derived from an EMBL/GenBank/DDBJ whole genome shotgun (WGS) entry which is preliminary data.</text>
</comment>
<dbReference type="EMBL" id="CAJNNW010008256">
    <property type="protein sequence ID" value="CAE8649866.1"/>
    <property type="molecule type" value="Genomic_DNA"/>
</dbReference>
<feature type="transmembrane region" description="Helical" evidence="1">
    <location>
        <begin position="60"/>
        <end position="86"/>
    </location>
</feature>
<keyword evidence="1" id="KW-1133">Transmembrane helix</keyword>
<organism evidence="2 3">
    <name type="scientific">Polarella glacialis</name>
    <name type="common">Dinoflagellate</name>
    <dbReference type="NCBI Taxonomy" id="89957"/>
    <lineage>
        <taxon>Eukaryota</taxon>
        <taxon>Sar</taxon>
        <taxon>Alveolata</taxon>
        <taxon>Dinophyceae</taxon>
        <taxon>Suessiales</taxon>
        <taxon>Suessiaceae</taxon>
        <taxon>Polarella</taxon>
    </lineage>
</organism>
<dbReference type="AlphaFoldDB" id="A0A813II85"/>
<reference evidence="2" key="1">
    <citation type="submission" date="2021-02" db="EMBL/GenBank/DDBJ databases">
        <authorList>
            <person name="Dougan E. K."/>
            <person name="Rhodes N."/>
            <person name="Thang M."/>
            <person name="Chan C."/>
        </authorList>
    </citation>
    <scope>NUCLEOTIDE SEQUENCE</scope>
</reference>
<keyword evidence="1" id="KW-0812">Transmembrane</keyword>
<gene>
    <name evidence="2" type="ORF">PGLA2088_LOCUS7804</name>
</gene>
<dbReference type="InterPro" id="IPR023674">
    <property type="entry name" value="Ribosomal_uL1-like"/>
</dbReference>
<dbReference type="Proteomes" id="UP000626109">
    <property type="component" value="Unassembled WGS sequence"/>
</dbReference>
<feature type="transmembrane region" description="Helical" evidence="1">
    <location>
        <begin position="92"/>
        <end position="115"/>
    </location>
</feature>